<gene>
    <name evidence="2" type="ORF">M2650_10060</name>
</gene>
<dbReference type="Proteomes" id="UP001431217">
    <property type="component" value="Unassembled WGS sequence"/>
</dbReference>
<keyword evidence="3" id="KW-1185">Reference proteome</keyword>
<evidence type="ECO:0000313" key="2">
    <source>
        <dbReference type="EMBL" id="MCL1634971.1"/>
    </source>
</evidence>
<dbReference type="EMBL" id="JAMBEP010000001">
    <property type="protein sequence ID" value="MCL1634971.1"/>
    <property type="molecule type" value="Genomic_DNA"/>
</dbReference>
<name>A0ABT0MJC9_9GAMM</name>
<feature type="domain" description="Primosomal protein N C-terminal" evidence="1">
    <location>
        <begin position="2"/>
        <end position="44"/>
    </location>
</feature>
<organism evidence="2 3">
    <name type="scientific">Luteimonas galliterrae</name>
    <dbReference type="NCBI Taxonomy" id="2940486"/>
    <lineage>
        <taxon>Bacteria</taxon>
        <taxon>Pseudomonadati</taxon>
        <taxon>Pseudomonadota</taxon>
        <taxon>Gammaproteobacteria</taxon>
        <taxon>Lysobacterales</taxon>
        <taxon>Lysobacteraceae</taxon>
        <taxon>Luteimonas</taxon>
    </lineage>
</organism>
<dbReference type="InterPro" id="IPR041236">
    <property type="entry name" value="PriA_C"/>
</dbReference>
<reference evidence="2 3" key="1">
    <citation type="submission" date="2022-05" db="EMBL/GenBank/DDBJ databases">
        <title>Luteimonas sp. SX5, whole genome shotgun sequencing project.</title>
        <authorList>
            <person name="Zhao G."/>
            <person name="Shen L."/>
        </authorList>
    </citation>
    <scope>NUCLEOTIDE SEQUENCE [LARGE SCALE GENOMIC DNA]</scope>
    <source>
        <strain evidence="2 3">SX5</strain>
    </source>
</reference>
<evidence type="ECO:0000313" key="3">
    <source>
        <dbReference type="Proteomes" id="UP001431217"/>
    </source>
</evidence>
<protein>
    <recommendedName>
        <fullName evidence="1">Primosomal protein N C-terminal domain-containing protein</fullName>
    </recommendedName>
</protein>
<accession>A0ABT0MJC9</accession>
<dbReference type="Pfam" id="PF18074">
    <property type="entry name" value="PriA_C"/>
    <property type="match status" value="1"/>
</dbReference>
<proteinExistence type="predicted"/>
<sequence>MHRAQLLLSAPNRRELHAALDAALPAVYALPEARKVRWSLDVDPMDLY</sequence>
<comment type="caution">
    <text evidence="2">The sequence shown here is derived from an EMBL/GenBank/DDBJ whole genome shotgun (WGS) entry which is preliminary data.</text>
</comment>
<evidence type="ECO:0000259" key="1">
    <source>
        <dbReference type="Pfam" id="PF18074"/>
    </source>
</evidence>